<evidence type="ECO:0000313" key="2">
    <source>
        <dbReference type="Proteomes" id="UP001218218"/>
    </source>
</evidence>
<dbReference type="AlphaFoldDB" id="A0AAD7ESN4"/>
<dbReference type="Proteomes" id="UP001218218">
    <property type="component" value="Unassembled WGS sequence"/>
</dbReference>
<accession>A0AAD7ESN4</accession>
<evidence type="ECO:0000313" key="1">
    <source>
        <dbReference type="EMBL" id="KAJ7347275.1"/>
    </source>
</evidence>
<proteinExistence type="predicted"/>
<keyword evidence="2" id="KW-1185">Reference proteome</keyword>
<protein>
    <submittedName>
        <fullName evidence="1">Uncharacterized protein</fullName>
    </submittedName>
</protein>
<reference evidence="1" key="1">
    <citation type="submission" date="2023-03" db="EMBL/GenBank/DDBJ databases">
        <title>Massive genome expansion in bonnet fungi (Mycena s.s.) driven by repeated elements and novel gene families across ecological guilds.</title>
        <authorList>
            <consortium name="Lawrence Berkeley National Laboratory"/>
            <person name="Harder C.B."/>
            <person name="Miyauchi S."/>
            <person name="Viragh M."/>
            <person name="Kuo A."/>
            <person name="Thoen E."/>
            <person name="Andreopoulos B."/>
            <person name="Lu D."/>
            <person name="Skrede I."/>
            <person name="Drula E."/>
            <person name="Henrissat B."/>
            <person name="Morin E."/>
            <person name="Kohler A."/>
            <person name="Barry K."/>
            <person name="LaButti K."/>
            <person name="Morin E."/>
            <person name="Salamov A."/>
            <person name="Lipzen A."/>
            <person name="Mereny Z."/>
            <person name="Hegedus B."/>
            <person name="Baldrian P."/>
            <person name="Stursova M."/>
            <person name="Weitz H."/>
            <person name="Taylor A."/>
            <person name="Grigoriev I.V."/>
            <person name="Nagy L.G."/>
            <person name="Martin F."/>
            <person name="Kauserud H."/>
        </authorList>
    </citation>
    <scope>NUCLEOTIDE SEQUENCE</scope>
    <source>
        <strain evidence="1">CBHHK002</strain>
    </source>
</reference>
<name>A0AAD7ESN4_9AGAR</name>
<gene>
    <name evidence="1" type="ORF">DFH08DRAFT_960622</name>
</gene>
<organism evidence="1 2">
    <name type="scientific">Mycena albidolilacea</name>
    <dbReference type="NCBI Taxonomy" id="1033008"/>
    <lineage>
        <taxon>Eukaryota</taxon>
        <taxon>Fungi</taxon>
        <taxon>Dikarya</taxon>
        <taxon>Basidiomycota</taxon>
        <taxon>Agaricomycotina</taxon>
        <taxon>Agaricomycetes</taxon>
        <taxon>Agaricomycetidae</taxon>
        <taxon>Agaricales</taxon>
        <taxon>Marasmiineae</taxon>
        <taxon>Mycenaceae</taxon>
        <taxon>Mycena</taxon>
    </lineage>
</organism>
<sequence length="230" mass="25879">MQMHSEIALPPHLHVLPSRSPSPALSTCLNIDLQPNYNRSLAFPFPLCLYHSKFQMRHHLPSSSFSYLMAIAPSVHESVKPTFLLISPPTSQFIQNRLLAFKRTNWRIVLLAFPVHSSGYHLYPILCFSAHLRPKDSVSLAAAVVLAYIDLLRRALGNSCRTLRMMLFPANGCASTCRLKIRPLGYFLSMNAFPTSLEQRGVKLPLGVWMHALIATEMQIPVYPSAWAIL</sequence>
<dbReference type="EMBL" id="JARIHO010000019">
    <property type="protein sequence ID" value="KAJ7347275.1"/>
    <property type="molecule type" value="Genomic_DNA"/>
</dbReference>
<comment type="caution">
    <text evidence="1">The sequence shown here is derived from an EMBL/GenBank/DDBJ whole genome shotgun (WGS) entry which is preliminary data.</text>
</comment>